<dbReference type="Gene3D" id="1.10.443.10">
    <property type="entry name" value="Intergrase catalytic core"/>
    <property type="match status" value="1"/>
</dbReference>
<dbReference type="EMBL" id="SAWZ01000004">
    <property type="protein sequence ID" value="RXR06108.1"/>
    <property type="molecule type" value="Genomic_DNA"/>
</dbReference>
<dbReference type="InterPro" id="IPR002104">
    <property type="entry name" value="Integrase_catalytic"/>
</dbReference>
<evidence type="ECO:0000256" key="1">
    <source>
        <dbReference type="ARBA" id="ARBA00023172"/>
    </source>
</evidence>
<dbReference type="GO" id="GO:0006310">
    <property type="term" value="P:DNA recombination"/>
    <property type="evidence" value="ECO:0007669"/>
    <property type="project" value="UniProtKB-KW"/>
</dbReference>
<dbReference type="InterPro" id="IPR011010">
    <property type="entry name" value="DNA_brk_join_enz"/>
</dbReference>
<accession>A0A4Q1JWR9</accession>
<organism evidence="3 4">
    <name type="scientific">Pseudoxanthomonas composti</name>
    <dbReference type="NCBI Taxonomy" id="2137479"/>
    <lineage>
        <taxon>Bacteria</taxon>
        <taxon>Pseudomonadati</taxon>
        <taxon>Pseudomonadota</taxon>
        <taxon>Gammaproteobacteria</taxon>
        <taxon>Lysobacterales</taxon>
        <taxon>Lysobacteraceae</taxon>
        <taxon>Pseudoxanthomonas</taxon>
    </lineage>
</organism>
<reference evidence="3 4" key="1">
    <citation type="submission" date="2019-01" db="EMBL/GenBank/DDBJ databases">
        <title>Pseudoxanthomonas composti sp. nov., isolated from compost.</title>
        <authorList>
            <person name="Yang G."/>
        </authorList>
    </citation>
    <scope>NUCLEOTIDE SEQUENCE [LARGE SCALE GENOMIC DNA]</scope>
    <source>
        <strain evidence="3 4">GSS15</strain>
    </source>
</reference>
<dbReference type="AlphaFoldDB" id="A0A4Q1JWR9"/>
<protein>
    <recommendedName>
        <fullName evidence="2">Tyr recombinase domain-containing protein</fullName>
    </recommendedName>
</protein>
<name>A0A4Q1JWR9_9GAMM</name>
<dbReference type="GO" id="GO:0015074">
    <property type="term" value="P:DNA integration"/>
    <property type="evidence" value="ECO:0007669"/>
    <property type="project" value="InterPro"/>
</dbReference>
<keyword evidence="1" id="KW-0233">DNA recombination</keyword>
<dbReference type="SUPFAM" id="SSF56349">
    <property type="entry name" value="DNA breaking-rejoining enzymes"/>
    <property type="match status" value="1"/>
</dbReference>
<evidence type="ECO:0000313" key="4">
    <source>
        <dbReference type="Proteomes" id="UP000289784"/>
    </source>
</evidence>
<dbReference type="GO" id="GO:0003677">
    <property type="term" value="F:DNA binding"/>
    <property type="evidence" value="ECO:0007669"/>
    <property type="project" value="InterPro"/>
</dbReference>
<evidence type="ECO:0000313" key="3">
    <source>
        <dbReference type="EMBL" id="RXR06108.1"/>
    </source>
</evidence>
<keyword evidence="4" id="KW-1185">Reference proteome</keyword>
<proteinExistence type="predicted"/>
<feature type="domain" description="Tyr recombinase" evidence="2">
    <location>
        <begin position="36"/>
        <end position="95"/>
    </location>
</feature>
<dbReference type="Proteomes" id="UP000289784">
    <property type="component" value="Unassembled WGS sequence"/>
</dbReference>
<evidence type="ECO:0000259" key="2">
    <source>
        <dbReference type="Pfam" id="PF00589"/>
    </source>
</evidence>
<comment type="caution">
    <text evidence="3">The sequence shown here is derived from an EMBL/GenBank/DDBJ whole genome shotgun (WGS) entry which is preliminary data.</text>
</comment>
<dbReference type="InterPro" id="IPR013762">
    <property type="entry name" value="Integrase-like_cat_sf"/>
</dbReference>
<sequence>MLRHDSPRTRQASVACVRRFVQVNRPRGLGEKGAGEVEAFLTALANEGHAVPVTAHTFRDSFATHLIEAGDDIRAAQELPAYEDVSAKQIYTRALDPGRHGVLSPLDRSPSR</sequence>
<dbReference type="OrthoDB" id="9801717at2"/>
<dbReference type="Pfam" id="PF00589">
    <property type="entry name" value="Phage_integrase"/>
    <property type="match status" value="1"/>
</dbReference>
<gene>
    <name evidence="3" type="ORF">EPA99_09730</name>
</gene>